<gene>
    <name evidence="1" type="ORF">FWILDA_LOCUS17690</name>
</gene>
<comment type="caution">
    <text evidence="1">The sequence shown here is derived from an EMBL/GenBank/DDBJ whole genome shotgun (WGS) entry which is preliminary data.</text>
</comment>
<protein>
    <submittedName>
        <fullName evidence="1">10215_t:CDS:1</fullName>
    </submittedName>
</protein>
<sequence>QPNGNKGVGYSAAVVGQPVDFVKALTNGGSGAFVIGADTGPYNFVVA</sequence>
<dbReference type="Proteomes" id="UP001153678">
    <property type="component" value="Unassembled WGS sequence"/>
</dbReference>
<reference evidence="1" key="1">
    <citation type="submission" date="2022-08" db="EMBL/GenBank/DDBJ databases">
        <authorList>
            <person name="Kallberg Y."/>
            <person name="Tangrot J."/>
            <person name="Rosling A."/>
        </authorList>
    </citation>
    <scope>NUCLEOTIDE SEQUENCE</scope>
    <source>
        <strain evidence="1">Wild A</strain>
    </source>
</reference>
<name>A0A9W4X274_9GLOM</name>
<evidence type="ECO:0000313" key="2">
    <source>
        <dbReference type="Proteomes" id="UP001153678"/>
    </source>
</evidence>
<dbReference type="AlphaFoldDB" id="A0A9W4X274"/>
<feature type="non-terminal residue" evidence="1">
    <location>
        <position position="1"/>
    </location>
</feature>
<accession>A0A9W4X274</accession>
<evidence type="ECO:0000313" key="1">
    <source>
        <dbReference type="EMBL" id="CAI2196660.1"/>
    </source>
</evidence>
<dbReference type="EMBL" id="CAMKVN010014668">
    <property type="protein sequence ID" value="CAI2196660.1"/>
    <property type="molecule type" value="Genomic_DNA"/>
</dbReference>
<organism evidence="1 2">
    <name type="scientific">Funneliformis geosporum</name>
    <dbReference type="NCBI Taxonomy" id="1117311"/>
    <lineage>
        <taxon>Eukaryota</taxon>
        <taxon>Fungi</taxon>
        <taxon>Fungi incertae sedis</taxon>
        <taxon>Mucoromycota</taxon>
        <taxon>Glomeromycotina</taxon>
        <taxon>Glomeromycetes</taxon>
        <taxon>Glomerales</taxon>
        <taxon>Glomeraceae</taxon>
        <taxon>Funneliformis</taxon>
    </lineage>
</organism>
<keyword evidence="2" id="KW-1185">Reference proteome</keyword>
<proteinExistence type="predicted"/>